<sequence>MMTTADTNTDTDTREKHQAARVLVVEDDPGYRQLLIEELADAGYRTLGVADAEAARAALEADTFDLVLCDLRLPGADGLAVLRASRACRPQPGFIMVTGFGTIDQAVAALKAGADDFLTKPLDLEHLRLALARVLETRQLQVEVARYRELLAATDFHGMLGKSPAMIKLFELIRRIAPSDSSVLITGESGTGKDLVARALHAESPRRDRPFVALNCAGIPETLLESELLGHAAGAFSGARAARRGLFLEADGGTLFLDEIAEMPPAMQTKLLRLLQDGQVRPVGANQEIPADVRILAATHQDPSARIAAGELRQDLFYRLETFRLHVPPLRERGEDIAHLLRHFLGLHASAGAAPVFAPEAWRALLTYAYPGNVRELASLVERVVTLAAGARITLEDLPERVRAAAPAPDQPKTGSSDDDWPTLAEVEAGHIRAVLDWTGGNKQRAARILGIGRKTLYRKLGEATSDDP</sequence>
<dbReference type="SUPFAM" id="SSF46689">
    <property type="entry name" value="Homeodomain-like"/>
    <property type="match status" value="1"/>
</dbReference>
<dbReference type="SMART" id="SM00448">
    <property type="entry name" value="REC"/>
    <property type="match status" value="1"/>
</dbReference>
<organism evidence="10 11">
    <name type="scientific">Thiorhodovibrio winogradskyi</name>
    <dbReference type="NCBI Taxonomy" id="77007"/>
    <lineage>
        <taxon>Bacteria</taxon>
        <taxon>Pseudomonadati</taxon>
        <taxon>Pseudomonadota</taxon>
        <taxon>Gammaproteobacteria</taxon>
        <taxon>Chromatiales</taxon>
        <taxon>Chromatiaceae</taxon>
        <taxon>Thiorhodovibrio</taxon>
    </lineage>
</organism>
<dbReference type="SMART" id="SM00382">
    <property type="entry name" value="AAA"/>
    <property type="match status" value="1"/>
</dbReference>
<dbReference type="PANTHER" id="PTHR32071">
    <property type="entry name" value="TRANSCRIPTIONAL REGULATORY PROTEIN"/>
    <property type="match status" value="1"/>
</dbReference>
<keyword evidence="5" id="KW-0804">Transcription</keyword>
<dbReference type="Gene3D" id="1.10.8.60">
    <property type="match status" value="1"/>
</dbReference>
<evidence type="ECO:0000259" key="9">
    <source>
        <dbReference type="PROSITE" id="PS50110"/>
    </source>
</evidence>
<dbReference type="Pfam" id="PF00072">
    <property type="entry name" value="Response_reg"/>
    <property type="match status" value="1"/>
</dbReference>
<dbReference type="Pfam" id="PF00158">
    <property type="entry name" value="Sigma54_activat"/>
    <property type="match status" value="1"/>
</dbReference>
<dbReference type="Pfam" id="PF25601">
    <property type="entry name" value="AAA_lid_14"/>
    <property type="match status" value="1"/>
</dbReference>
<reference evidence="10 11" key="1">
    <citation type="journal article" date="2023" name="Microorganisms">
        <title>Thiorhodovibrio frisius and Trv. litoralis spp. nov., Two Novel Members from a Clade of Fastidious Purple Sulfur Bacteria That Exhibit Unique Red-Shifted Light-Harvesting Capabilities.</title>
        <authorList>
            <person name="Methner A."/>
            <person name="Kuzyk S.B."/>
            <person name="Petersen J."/>
            <person name="Bauer S."/>
            <person name="Brinkmann H."/>
            <person name="Sichau K."/>
            <person name="Wanner G."/>
            <person name="Wolf J."/>
            <person name="Neumann-Schaal M."/>
            <person name="Henke P."/>
            <person name="Tank M."/>
            <person name="Sproer C."/>
            <person name="Bunk B."/>
            <person name="Overmann J."/>
        </authorList>
    </citation>
    <scope>NUCLEOTIDE SEQUENCE [LARGE SCALE GENOMIC DNA]</scope>
    <source>
        <strain evidence="10 11">DSM 6702</strain>
    </source>
</reference>
<evidence type="ECO:0000256" key="3">
    <source>
        <dbReference type="ARBA" id="ARBA00023015"/>
    </source>
</evidence>
<dbReference type="InterPro" id="IPR027417">
    <property type="entry name" value="P-loop_NTPase"/>
</dbReference>
<evidence type="ECO:0000256" key="6">
    <source>
        <dbReference type="PROSITE-ProRule" id="PRU00169"/>
    </source>
</evidence>
<gene>
    <name evidence="10" type="primary">zraR_4</name>
    <name evidence="10" type="ORF">Thiowin_04008</name>
</gene>
<dbReference type="Gene3D" id="3.40.50.300">
    <property type="entry name" value="P-loop containing nucleotide triphosphate hydrolases"/>
    <property type="match status" value="1"/>
</dbReference>
<accession>A0ABZ0SF45</accession>
<evidence type="ECO:0000256" key="7">
    <source>
        <dbReference type="SAM" id="MobiDB-lite"/>
    </source>
</evidence>
<dbReference type="InterPro" id="IPR002078">
    <property type="entry name" value="Sigma_54_int"/>
</dbReference>
<evidence type="ECO:0000256" key="4">
    <source>
        <dbReference type="ARBA" id="ARBA00023125"/>
    </source>
</evidence>
<evidence type="ECO:0000256" key="2">
    <source>
        <dbReference type="ARBA" id="ARBA00022840"/>
    </source>
</evidence>
<proteinExistence type="predicted"/>
<dbReference type="PRINTS" id="PR01590">
    <property type="entry name" value="HTHFIS"/>
</dbReference>
<evidence type="ECO:0000256" key="5">
    <source>
        <dbReference type="ARBA" id="ARBA00023163"/>
    </source>
</evidence>
<dbReference type="PANTHER" id="PTHR32071:SF117">
    <property type="entry name" value="PTS-DEPENDENT DIHYDROXYACETONE KINASE OPERON REGULATORY PROTEIN-RELATED"/>
    <property type="match status" value="1"/>
</dbReference>
<keyword evidence="6" id="KW-0597">Phosphoprotein</keyword>
<dbReference type="SUPFAM" id="SSF52540">
    <property type="entry name" value="P-loop containing nucleoside triphosphate hydrolases"/>
    <property type="match status" value="1"/>
</dbReference>
<keyword evidence="3" id="KW-0805">Transcription regulation</keyword>
<evidence type="ECO:0000259" key="8">
    <source>
        <dbReference type="PROSITE" id="PS50045"/>
    </source>
</evidence>
<dbReference type="InterPro" id="IPR011006">
    <property type="entry name" value="CheY-like_superfamily"/>
</dbReference>
<feature type="domain" description="Sigma-54 factor interaction" evidence="8">
    <location>
        <begin position="159"/>
        <end position="386"/>
    </location>
</feature>
<dbReference type="InterPro" id="IPR003593">
    <property type="entry name" value="AAA+_ATPase"/>
</dbReference>
<dbReference type="Pfam" id="PF02954">
    <property type="entry name" value="HTH_8"/>
    <property type="match status" value="1"/>
</dbReference>
<keyword evidence="2" id="KW-0067">ATP-binding</keyword>
<dbReference type="Gene3D" id="1.10.10.60">
    <property type="entry name" value="Homeodomain-like"/>
    <property type="match status" value="1"/>
</dbReference>
<dbReference type="Gene3D" id="3.40.50.2300">
    <property type="match status" value="1"/>
</dbReference>
<dbReference type="InterPro" id="IPR009057">
    <property type="entry name" value="Homeodomain-like_sf"/>
</dbReference>
<feature type="region of interest" description="Disordered" evidence="7">
    <location>
        <begin position="402"/>
        <end position="422"/>
    </location>
</feature>
<dbReference type="InterPro" id="IPR001789">
    <property type="entry name" value="Sig_transdc_resp-reg_receiver"/>
</dbReference>
<dbReference type="PROSITE" id="PS50045">
    <property type="entry name" value="SIGMA54_INTERACT_4"/>
    <property type="match status" value="1"/>
</dbReference>
<evidence type="ECO:0000313" key="11">
    <source>
        <dbReference type="Proteomes" id="UP001432180"/>
    </source>
</evidence>
<dbReference type="PROSITE" id="PS50110">
    <property type="entry name" value="RESPONSE_REGULATORY"/>
    <property type="match status" value="1"/>
</dbReference>
<dbReference type="CDD" id="cd00009">
    <property type="entry name" value="AAA"/>
    <property type="match status" value="1"/>
</dbReference>
<protein>
    <submittedName>
        <fullName evidence="10">Transcriptional regulatory protein ZraR</fullName>
    </submittedName>
</protein>
<dbReference type="InterPro" id="IPR058031">
    <property type="entry name" value="AAA_lid_NorR"/>
</dbReference>
<dbReference type="InterPro" id="IPR025662">
    <property type="entry name" value="Sigma_54_int_dom_ATP-bd_1"/>
</dbReference>
<feature type="modified residue" description="4-aspartylphosphate" evidence="6">
    <location>
        <position position="70"/>
    </location>
</feature>
<dbReference type="PROSITE" id="PS00675">
    <property type="entry name" value="SIGMA54_INTERACT_1"/>
    <property type="match status" value="1"/>
</dbReference>
<keyword evidence="11" id="KW-1185">Reference proteome</keyword>
<feature type="domain" description="Response regulatory" evidence="9">
    <location>
        <begin position="21"/>
        <end position="135"/>
    </location>
</feature>
<keyword evidence="4" id="KW-0238">DNA-binding</keyword>
<evidence type="ECO:0000313" key="10">
    <source>
        <dbReference type="EMBL" id="WPL18913.1"/>
    </source>
</evidence>
<evidence type="ECO:0000256" key="1">
    <source>
        <dbReference type="ARBA" id="ARBA00022741"/>
    </source>
</evidence>
<name>A0ABZ0SF45_9GAMM</name>
<dbReference type="Proteomes" id="UP001432180">
    <property type="component" value="Chromosome"/>
</dbReference>
<dbReference type="EMBL" id="CP121472">
    <property type="protein sequence ID" value="WPL18913.1"/>
    <property type="molecule type" value="Genomic_DNA"/>
</dbReference>
<dbReference type="InterPro" id="IPR025943">
    <property type="entry name" value="Sigma_54_int_dom_ATP-bd_2"/>
</dbReference>
<dbReference type="InterPro" id="IPR002197">
    <property type="entry name" value="HTH_Fis"/>
</dbReference>
<keyword evidence="1" id="KW-0547">Nucleotide-binding</keyword>
<dbReference type="PROSITE" id="PS00676">
    <property type="entry name" value="SIGMA54_INTERACT_2"/>
    <property type="match status" value="1"/>
</dbReference>
<dbReference type="SUPFAM" id="SSF52172">
    <property type="entry name" value="CheY-like"/>
    <property type="match status" value="1"/>
</dbReference>